<keyword evidence="2" id="KW-1185">Reference proteome</keyword>
<evidence type="ECO:0008006" key="3">
    <source>
        <dbReference type="Google" id="ProtNLM"/>
    </source>
</evidence>
<evidence type="ECO:0000313" key="1">
    <source>
        <dbReference type="EMBL" id="KKK39218.1"/>
    </source>
</evidence>
<dbReference type="RefSeq" id="WP_046522709.1">
    <property type="nucleotide sequence ID" value="NZ_LAYY01000004.1"/>
</dbReference>
<dbReference type="EMBL" id="LAYY01000004">
    <property type="protein sequence ID" value="KKK39218.1"/>
    <property type="molecule type" value="Genomic_DNA"/>
</dbReference>
<proteinExistence type="predicted"/>
<accession>A0A0M2SYG4</accession>
<dbReference type="Proteomes" id="UP000034166">
    <property type="component" value="Unassembled WGS sequence"/>
</dbReference>
<organism evidence="1 2">
    <name type="scientific">Mesobacillus campisalis</name>
    <dbReference type="NCBI Taxonomy" id="1408103"/>
    <lineage>
        <taxon>Bacteria</taxon>
        <taxon>Bacillati</taxon>
        <taxon>Bacillota</taxon>
        <taxon>Bacilli</taxon>
        <taxon>Bacillales</taxon>
        <taxon>Bacillaceae</taxon>
        <taxon>Mesobacillus</taxon>
    </lineage>
</organism>
<dbReference type="NCBIfam" id="TIGR03236">
    <property type="entry name" value="dnd_assoc_1"/>
    <property type="match status" value="1"/>
</dbReference>
<sequence length="466" mass="54904">MVQTLNREYLSNLLKGKHDTGQAAEILPFSSRKAKDYREKFQGVLGELVRMICELELDSKASKNKDIYISEEGNPLSEQIANNVEFHHDDDMYDFVRFMNDYLFSHKEIKPVHPFLLNYIEADGKKNEFIKFARFIKDILIQDENKIKELFKNKEADDVLTELILEKIDSLKERKKEDPQYQPLIKSLIYQYQEDVIYLSKYKDYFLTSFPVLTQYYIFMYVCQLIIKFDQFADGNLEEIQPLYFALDWESINKRRKAANELEGFRMIKTKSPHLFPHVHVLSQLSHNFFNKESFDSNKKLRVLSYSELYRKIQEQGEEFEIQFLQQLKGWIEEYRALKKVKALDTSEDIPSAFQVLFNCLKEGMNNDVSEKYGKSIEDLGANHFLKSRGSLGQILNIKHEFLLLLTAISVKNKRIPLNDLFLEFEKRGVAFDRYSKKEIINLLDNLNIIDKKSDSGDSQYVKPIL</sequence>
<evidence type="ECO:0000313" key="2">
    <source>
        <dbReference type="Proteomes" id="UP000034166"/>
    </source>
</evidence>
<dbReference type="InterPro" id="IPR017645">
    <property type="entry name" value="Dnd_assoc_1"/>
</dbReference>
<gene>
    <name evidence="1" type="ORF">WQ57_05500</name>
</gene>
<dbReference type="PATRIC" id="fig|1408103.3.peg.1236"/>
<dbReference type="OrthoDB" id="2590988at2"/>
<reference evidence="1 2" key="1">
    <citation type="submission" date="2015-04" db="EMBL/GenBank/DDBJ databases">
        <title>Taxonomic description and genome sequence of Bacillus campisalis sp. nov., a novel member of the genus Bacillus isolated from solar saltern.</title>
        <authorList>
            <person name="Mathan Kumar R."/>
            <person name="Kaur G."/>
            <person name="Kumar A."/>
            <person name="Singh N.K."/>
            <person name="Kaur N."/>
            <person name="Kumar N."/>
            <person name="Mayilraj S."/>
        </authorList>
    </citation>
    <scope>NUCLEOTIDE SEQUENCE [LARGE SCALE GENOMIC DNA]</scope>
    <source>
        <strain evidence="1 2">SA2-6</strain>
    </source>
</reference>
<comment type="caution">
    <text evidence="1">The sequence shown here is derived from an EMBL/GenBank/DDBJ whole genome shotgun (WGS) entry which is preliminary data.</text>
</comment>
<dbReference type="AlphaFoldDB" id="A0A0M2SYG4"/>
<name>A0A0M2SYG4_9BACI</name>
<protein>
    <recommendedName>
        <fullName evidence="3">DNA phosphorothioation-dependent restriction protein DptG</fullName>
    </recommendedName>
</protein>